<evidence type="ECO:0000313" key="2">
    <source>
        <dbReference type="Proteomes" id="UP000184452"/>
    </source>
</evidence>
<organism evidence="1 2">
    <name type="scientific">Nocardiopsis flavescens</name>
    <dbReference type="NCBI Taxonomy" id="758803"/>
    <lineage>
        <taxon>Bacteria</taxon>
        <taxon>Bacillati</taxon>
        <taxon>Actinomycetota</taxon>
        <taxon>Actinomycetes</taxon>
        <taxon>Streptosporangiales</taxon>
        <taxon>Nocardiopsidaceae</taxon>
        <taxon>Nocardiopsis</taxon>
    </lineage>
</organism>
<dbReference type="EMBL" id="FQZK01000051">
    <property type="protein sequence ID" value="SHK97106.1"/>
    <property type="molecule type" value="Genomic_DNA"/>
</dbReference>
<protein>
    <submittedName>
        <fullName evidence="1">Uncharacterized protein</fullName>
    </submittedName>
</protein>
<keyword evidence="2" id="KW-1185">Reference proteome</keyword>
<proteinExistence type="predicted"/>
<gene>
    <name evidence="1" type="ORF">SAMN05421803_1511</name>
</gene>
<accession>A0A1M6WTX2</accession>
<name>A0A1M6WTX2_9ACTN</name>
<sequence length="191" mass="20779">MSSEYTPFPRFDDVPEGAPITLWAERCVWPGVVAVVTDDHMDVRTPYGAAHITRAEWSRFGVLPGDHDHRWAVECGIRRGYGARPEVESLPHVRPLVRHLWSVADLGIGLASVPEGEAAWFGDGTVSGLVVEPADAEVYIWSVTEGRITRDPVMPVVADILTAEGYTTSCHWPTALGDPTAVRVALPADNG</sequence>
<dbReference type="Proteomes" id="UP000184452">
    <property type="component" value="Unassembled WGS sequence"/>
</dbReference>
<dbReference type="AlphaFoldDB" id="A0A1M6WTX2"/>
<reference evidence="1 2" key="1">
    <citation type="submission" date="2016-11" db="EMBL/GenBank/DDBJ databases">
        <authorList>
            <person name="Jaros S."/>
            <person name="Januszkiewicz K."/>
            <person name="Wedrychowicz H."/>
        </authorList>
    </citation>
    <scope>NUCLEOTIDE SEQUENCE [LARGE SCALE GENOMIC DNA]</scope>
    <source>
        <strain evidence="1 2">CGMCC 4.5723</strain>
    </source>
</reference>
<evidence type="ECO:0000313" key="1">
    <source>
        <dbReference type="EMBL" id="SHK97106.1"/>
    </source>
</evidence>
<dbReference type="RefSeq" id="WP_073384430.1">
    <property type="nucleotide sequence ID" value="NZ_FQZK01000051.1"/>
</dbReference>